<dbReference type="Pfam" id="PF14223">
    <property type="entry name" value="Retrotran_gag_2"/>
    <property type="match status" value="1"/>
</dbReference>
<dbReference type="PANTHER" id="PTHR35317:SF34">
    <property type="match status" value="1"/>
</dbReference>
<protein>
    <submittedName>
        <fullName evidence="2">Uncharacterized protein LOC120276055</fullName>
    </submittedName>
</protein>
<dbReference type="RefSeq" id="XP_039138732.1">
    <property type="nucleotide sequence ID" value="XM_039282798.1"/>
</dbReference>
<name>A0AB40CJB9_DIOCR</name>
<accession>A0AB40CJB9</accession>
<organism evidence="1 2">
    <name type="scientific">Dioscorea cayennensis subsp. rotundata</name>
    <name type="common">White Guinea yam</name>
    <name type="synonym">Dioscorea rotundata</name>
    <dbReference type="NCBI Taxonomy" id="55577"/>
    <lineage>
        <taxon>Eukaryota</taxon>
        <taxon>Viridiplantae</taxon>
        <taxon>Streptophyta</taxon>
        <taxon>Embryophyta</taxon>
        <taxon>Tracheophyta</taxon>
        <taxon>Spermatophyta</taxon>
        <taxon>Magnoliopsida</taxon>
        <taxon>Liliopsida</taxon>
        <taxon>Dioscoreales</taxon>
        <taxon>Dioscoreaceae</taxon>
        <taxon>Dioscorea</taxon>
    </lineage>
</organism>
<evidence type="ECO:0000313" key="2">
    <source>
        <dbReference type="RefSeq" id="XP_039138732.1"/>
    </source>
</evidence>
<reference evidence="2" key="1">
    <citation type="submission" date="2025-08" db="UniProtKB">
        <authorList>
            <consortium name="RefSeq"/>
        </authorList>
    </citation>
    <scope>IDENTIFICATION</scope>
</reference>
<dbReference type="GeneID" id="120276055"/>
<dbReference type="AlphaFoldDB" id="A0AB40CJB9"/>
<sequence length="134" mass="15460">MENFLHSKEYWNLVKSEVSVANIGMAITKALRKEFETLYMMMGEMMNEYFSSTLMIANKMKVNGEEKSDIAVMEKILQSMTPKFNYVVCSTEEVQDTSSMPIDKLQSSLLMHEQRMSSFDEEHALKVTYEGSVK</sequence>
<dbReference type="Proteomes" id="UP001515500">
    <property type="component" value="Chromosome 14"/>
</dbReference>
<evidence type="ECO:0000313" key="1">
    <source>
        <dbReference type="Proteomes" id="UP001515500"/>
    </source>
</evidence>
<dbReference type="PANTHER" id="PTHR35317">
    <property type="entry name" value="OS04G0629600 PROTEIN"/>
    <property type="match status" value="1"/>
</dbReference>
<keyword evidence="1" id="KW-1185">Reference proteome</keyword>
<gene>
    <name evidence="2" type="primary">LOC120276055</name>
</gene>
<proteinExistence type="predicted"/>